<feature type="compositionally biased region" description="Polar residues" evidence="8">
    <location>
        <begin position="398"/>
        <end position="411"/>
    </location>
</feature>
<name>A0A9W8EHT4_9FUNG</name>
<evidence type="ECO:0000313" key="11">
    <source>
        <dbReference type="Proteomes" id="UP001150907"/>
    </source>
</evidence>
<evidence type="ECO:0000256" key="8">
    <source>
        <dbReference type="SAM" id="MobiDB-lite"/>
    </source>
</evidence>
<keyword evidence="4" id="KW-0238">DNA-binding</keyword>
<feature type="compositionally biased region" description="Acidic residues" evidence="8">
    <location>
        <begin position="136"/>
        <end position="149"/>
    </location>
</feature>
<reference evidence="10" key="1">
    <citation type="submission" date="2022-07" db="EMBL/GenBank/DDBJ databases">
        <title>Phylogenomic reconstructions and comparative analyses of Kickxellomycotina fungi.</title>
        <authorList>
            <person name="Reynolds N.K."/>
            <person name="Stajich J.E."/>
            <person name="Barry K."/>
            <person name="Grigoriev I.V."/>
            <person name="Crous P."/>
            <person name="Smith M.E."/>
        </authorList>
    </citation>
    <scope>NUCLEOTIDE SEQUENCE</scope>
    <source>
        <strain evidence="10">IMI 214461</strain>
    </source>
</reference>
<dbReference type="OrthoDB" id="60033at2759"/>
<dbReference type="InterPro" id="IPR036390">
    <property type="entry name" value="WH_DNA-bd_sf"/>
</dbReference>
<dbReference type="Proteomes" id="UP001150907">
    <property type="component" value="Unassembled WGS sequence"/>
</dbReference>
<evidence type="ECO:0000256" key="5">
    <source>
        <dbReference type="ARBA" id="ARBA00023163"/>
    </source>
</evidence>
<comment type="caution">
    <text evidence="10">The sequence shown here is derived from an EMBL/GenBank/DDBJ whole genome shotgun (WGS) entry which is preliminary data.</text>
</comment>
<feature type="region of interest" description="Disordered" evidence="8">
    <location>
        <begin position="126"/>
        <end position="204"/>
    </location>
</feature>
<feature type="compositionally biased region" description="Polar residues" evidence="8">
    <location>
        <begin position="363"/>
        <end position="387"/>
    </location>
</feature>
<evidence type="ECO:0000259" key="9">
    <source>
        <dbReference type="PROSITE" id="PS00434"/>
    </source>
</evidence>
<dbReference type="SMART" id="SM00415">
    <property type="entry name" value="HSF"/>
    <property type="match status" value="1"/>
</dbReference>
<dbReference type="FunFam" id="1.10.10.10:FF:000027">
    <property type="entry name" value="Heat shock transcription factor 1"/>
    <property type="match status" value="1"/>
</dbReference>
<dbReference type="PANTHER" id="PTHR10015">
    <property type="entry name" value="HEAT SHOCK TRANSCRIPTION FACTOR"/>
    <property type="match status" value="1"/>
</dbReference>
<evidence type="ECO:0000256" key="6">
    <source>
        <dbReference type="ARBA" id="ARBA00023242"/>
    </source>
</evidence>
<evidence type="ECO:0000256" key="4">
    <source>
        <dbReference type="ARBA" id="ARBA00023125"/>
    </source>
</evidence>
<evidence type="ECO:0000256" key="1">
    <source>
        <dbReference type="ARBA" id="ARBA00004123"/>
    </source>
</evidence>
<dbReference type="GO" id="GO:0043565">
    <property type="term" value="F:sequence-specific DNA binding"/>
    <property type="evidence" value="ECO:0007669"/>
    <property type="project" value="InterPro"/>
</dbReference>
<dbReference type="SUPFAM" id="SSF46785">
    <property type="entry name" value="Winged helix' DNA-binding domain"/>
    <property type="match status" value="1"/>
</dbReference>
<dbReference type="PANTHER" id="PTHR10015:SF427">
    <property type="entry name" value="HEAT SHOCK FACTOR PROTEIN"/>
    <property type="match status" value="1"/>
</dbReference>
<feature type="domain" description="HSF-type DNA-binding" evidence="9">
    <location>
        <begin position="47"/>
        <end position="71"/>
    </location>
</feature>
<comment type="subcellular location">
    <subcellularLocation>
        <location evidence="1">Nucleus</location>
    </subcellularLocation>
</comment>
<protein>
    <submittedName>
        <fullName evidence="10">Heat shock transcription factor</fullName>
    </submittedName>
</protein>
<accession>A0A9W8EHT4</accession>
<dbReference type="PROSITE" id="PS00434">
    <property type="entry name" value="HSF_DOMAIN"/>
    <property type="match status" value="1"/>
</dbReference>
<feature type="compositionally biased region" description="Polar residues" evidence="8">
    <location>
        <begin position="420"/>
        <end position="440"/>
    </location>
</feature>
<feature type="region of interest" description="Disordered" evidence="8">
    <location>
        <begin position="285"/>
        <end position="323"/>
    </location>
</feature>
<evidence type="ECO:0000313" key="10">
    <source>
        <dbReference type="EMBL" id="KAJ2001312.1"/>
    </source>
</evidence>
<dbReference type="InterPro" id="IPR000232">
    <property type="entry name" value="HSF_DNA-bd"/>
</dbReference>
<proteinExistence type="inferred from homology"/>
<dbReference type="AlphaFoldDB" id="A0A9W8EHT4"/>
<evidence type="ECO:0000256" key="7">
    <source>
        <dbReference type="RuleBase" id="RU004020"/>
    </source>
</evidence>
<evidence type="ECO:0000256" key="2">
    <source>
        <dbReference type="ARBA" id="ARBA00006403"/>
    </source>
</evidence>
<keyword evidence="5" id="KW-0804">Transcription</keyword>
<dbReference type="InterPro" id="IPR036388">
    <property type="entry name" value="WH-like_DNA-bd_sf"/>
</dbReference>
<dbReference type="GO" id="GO:0005634">
    <property type="term" value="C:nucleus"/>
    <property type="evidence" value="ECO:0007669"/>
    <property type="project" value="UniProtKB-SubCell"/>
</dbReference>
<dbReference type="PRINTS" id="PR00056">
    <property type="entry name" value="HSFDOMAIN"/>
</dbReference>
<dbReference type="Gene3D" id="1.10.10.10">
    <property type="entry name" value="Winged helix-like DNA-binding domain superfamily/Winged helix DNA-binding domain"/>
    <property type="match status" value="1"/>
</dbReference>
<evidence type="ECO:0000256" key="3">
    <source>
        <dbReference type="ARBA" id="ARBA00023015"/>
    </source>
</evidence>
<dbReference type="Pfam" id="PF00447">
    <property type="entry name" value="HSF_DNA-bind"/>
    <property type="match status" value="1"/>
</dbReference>
<feature type="region of interest" description="Disordered" evidence="8">
    <location>
        <begin position="348"/>
        <end position="454"/>
    </location>
</feature>
<keyword evidence="11" id="KW-1185">Reference proteome</keyword>
<dbReference type="EMBL" id="JANBQF010000422">
    <property type="protein sequence ID" value="KAJ2001312.1"/>
    <property type="molecule type" value="Genomic_DNA"/>
</dbReference>
<gene>
    <name evidence="10" type="primary">CTA8</name>
    <name evidence="10" type="ORF">H4R26_004193</name>
</gene>
<organism evidence="10 11">
    <name type="scientific">Coemansia thaxteri</name>
    <dbReference type="NCBI Taxonomy" id="2663907"/>
    <lineage>
        <taxon>Eukaryota</taxon>
        <taxon>Fungi</taxon>
        <taxon>Fungi incertae sedis</taxon>
        <taxon>Zoopagomycota</taxon>
        <taxon>Kickxellomycotina</taxon>
        <taxon>Kickxellomycetes</taxon>
        <taxon>Kickxellales</taxon>
        <taxon>Kickxellaceae</taxon>
        <taxon>Coemansia</taxon>
    </lineage>
</organism>
<feature type="compositionally biased region" description="Polar residues" evidence="8">
    <location>
        <begin position="299"/>
        <end position="323"/>
    </location>
</feature>
<sequence>MTMNVTPFLNKLYRMVNDSANDDLIRWSEDGNSFIVLRHEDFAKDVLPLYFKHSNFSSFVRQLNMYDFHKVPHLQQGGLISVGPDAESWEFSNENFQRGQPDLLHFILRKKGSKAIASLDSDSAAGLAEGEVSVQNDDEAEDDDEDCGDEPSPGAVGARDRELTARASAQKSAPVASTSTQKSASATSTSAAKTRTSRTPPVNLTQIMKEIQVIKDHQMTISTDIKRLQENQQSLWVNYSSSEERHNKNQGTIDKILRFLATVFWNDARHSEIHPPLRRLLLDSSGQADESESPYNDLRQPTSLRSRLQASKSSGSAEAMSGTSGAILQDQTAFDNMDFADILEATWQRQKQPQPPPEKRMRTNSSHSSRIFEMSSNVASPADSTGLDTPRGNGGKSLAQQTDSSNNTDGLSTARRKVPNLQSTALTRTQNRPTFASPQFSSRASDGASSSAFASAAGNPLGALKAQAKSIEQLQQEVGFLGLSLEHLTRLLQPGVGRQVAFSDPSVSAAQLSSLATANSLPTATANATDMFNASLPTSKEDLNSFLTSDFLHNLAFADYQAPSAASHRSELSSAETSNVLSGTDMARFAGSLGNIPNATPARNDFVGGALGAAIGELSSTNAAAGGGNNHGSLDPDVLLDMLRSCTPEQYEYLQNYFKMISHGGSGAPMLAAVDQDTTNNSSPVFNDSGTPFLEFVDPNAAAVDGLAAFDVNSVKNAGMEPLSQAGVANVPSMTNLDDEYTRILMDALSGDPAVVAAAVAATPATSALGNDPRSAALQLDPATSASILQSAPLTTSALSLANSLTTVPKSSLNPSTNDESK</sequence>
<keyword evidence="10" id="KW-0346">Stress response</keyword>
<keyword evidence="6" id="KW-0539">Nucleus</keyword>
<feature type="compositionally biased region" description="Low complexity" evidence="8">
    <location>
        <begin position="441"/>
        <end position="454"/>
    </location>
</feature>
<dbReference type="GO" id="GO:0003700">
    <property type="term" value="F:DNA-binding transcription factor activity"/>
    <property type="evidence" value="ECO:0007669"/>
    <property type="project" value="InterPro"/>
</dbReference>
<feature type="compositionally biased region" description="Low complexity" evidence="8">
    <location>
        <begin position="176"/>
        <end position="199"/>
    </location>
</feature>
<keyword evidence="3" id="KW-0805">Transcription regulation</keyword>
<comment type="similarity">
    <text evidence="2 7">Belongs to the HSF family.</text>
</comment>